<evidence type="ECO:0000256" key="1">
    <source>
        <dbReference type="ARBA" id="ARBA00023157"/>
    </source>
</evidence>
<dbReference type="Ensembl" id="ENSPNYT00000020714.1">
    <property type="protein sequence ID" value="ENSPNYP00000020216.1"/>
    <property type="gene ID" value="ENSPNYG00000015304.1"/>
</dbReference>
<comment type="caution">
    <text evidence="2">Lacks conserved residue(s) required for the propagation of feature annotation.</text>
</comment>
<dbReference type="GeneTree" id="ENSGT00940000179736"/>
<evidence type="ECO:0000313" key="4">
    <source>
        <dbReference type="Ensembl" id="ENSPNYP00000020216.1"/>
    </source>
</evidence>
<protein>
    <recommendedName>
        <fullName evidence="3">Sushi domain-containing protein</fullName>
    </recommendedName>
</protein>
<dbReference type="Gene3D" id="2.20.28.230">
    <property type="match status" value="1"/>
</dbReference>
<organism evidence="4">
    <name type="scientific">Pundamilia nyererei</name>
    <dbReference type="NCBI Taxonomy" id="303518"/>
    <lineage>
        <taxon>Eukaryota</taxon>
        <taxon>Metazoa</taxon>
        <taxon>Chordata</taxon>
        <taxon>Craniata</taxon>
        <taxon>Vertebrata</taxon>
        <taxon>Euteleostomi</taxon>
        <taxon>Actinopterygii</taxon>
        <taxon>Neopterygii</taxon>
        <taxon>Teleostei</taxon>
        <taxon>Neoteleostei</taxon>
        <taxon>Acanthomorphata</taxon>
        <taxon>Ovalentaria</taxon>
        <taxon>Cichlomorphae</taxon>
        <taxon>Cichliformes</taxon>
        <taxon>Cichlidae</taxon>
        <taxon>African cichlids</taxon>
        <taxon>Pseudocrenilabrinae</taxon>
        <taxon>Haplochromini</taxon>
        <taxon>Pundamilia</taxon>
    </lineage>
</organism>
<dbReference type="PROSITE" id="PS50923">
    <property type="entry name" value="SUSHI"/>
    <property type="match status" value="1"/>
</dbReference>
<sequence length="108" mass="11886">MFQSVIPDLFTLCSPASSHFVFIFSLALPCPLSDFSKGSCPSPEFPQSSLNGDPKDACFQTGSAFSLTCIEDNARRAGISNLRCKESKGGPKWTKYLLQCIHKPYLFI</sequence>
<evidence type="ECO:0000259" key="3">
    <source>
        <dbReference type="PROSITE" id="PS50923"/>
    </source>
</evidence>
<dbReference type="AlphaFoldDB" id="A0A3B4GFE2"/>
<dbReference type="InterPro" id="IPR000436">
    <property type="entry name" value="Sushi_SCR_CCP_dom"/>
</dbReference>
<name>A0A3B4GFE2_9CICH</name>
<accession>A0A3B4GFE2</accession>
<feature type="domain" description="Sushi" evidence="3">
    <location>
        <begin position="38"/>
        <end position="102"/>
    </location>
</feature>
<reference evidence="4" key="1">
    <citation type="submission" date="2023-09" db="UniProtKB">
        <authorList>
            <consortium name="Ensembl"/>
        </authorList>
    </citation>
    <scope>IDENTIFICATION</scope>
</reference>
<evidence type="ECO:0000256" key="2">
    <source>
        <dbReference type="PROSITE-ProRule" id="PRU00302"/>
    </source>
</evidence>
<proteinExistence type="predicted"/>
<keyword evidence="1" id="KW-1015">Disulfide bond</keyword>
<keyword evidence="2" id="KW-0768">Sushi</keyword>